<dbReference type="OrthoDB" id="1936797at2"/>
<proteinExistence type="predicted"/>
<feature type="transmembrane region" description="Helical" evidence="1">
    <location>
        <begin position="7"/>
        <end position="29"/>
    </location>
</feature>
<reference evidence="2 3" key="1">
    <citation type="submission" date="2019-09" db="EMBL/GenBank/DDBJ databases">
        <authorList>
            <person name="Valk L.C."/>
        </authorList>
    </citation>
    <scope>NUCLEOTIDE SEQUENCE [LARGE SCALE GENOMIC DNA]</scope>
    <source>
        <strain evidence="2">GalUA</strain>
    </source>
</reference>
<organism evidence="2 3">
    <name type="scientific">Candidatus Galacturonatibacter soehngenii</name>
    <dbReference type="NCBI Taxonomy" id="2307010"/>
    <lineage>
        <taxon>Bacteria</taxon>
        <taxon>Bacillati</taxon>
        <taxon>Bacillota</taxon>
        <taxon>Clostridia</taxon>
        <taxon>Lachnospirales</taxon>
        <taxon>Lachnospiraceae</taxon>
        <taxon>Candidatus Galacturonatibacter</taxon>
    </lineage>
</organism>
<protein>
    <submittedName>
        <fullName evidence="2">Uncharacterized protein</fullName>
    </submittedName>
</protein>
<dbReference type="Proteomes" id="UP000461768">
    <property type="component" value="Unassembled WGS sequence"/>
</dbReference>
<accession>A0A7V7QNN0</accession>
<keyword evidence="1" id="KW-1133">Transmembrane helix</keyword>
<dbReference type="AlphaFoldDB" id="A0A7V7QNN0"/>
<keyword evidence="1" id="KW-0812">Transmembrane</keyword>
<comment type="caution">
    <text evidence="2">The sequence shown here is derived from an EMBL/GenBank/DDBJ whole genome shotgun (WGS) entry which is preliminary data.</text>
</comment>
<evidence type="ECO:0000313" key="3">
    <source>
        <dbReference type="Proteomes" id="UP000461768"/>
    </source>
</evidence>
<dbReference type="RefSeq" id="WP_151141384.1">
    <property type="nucleotide sequence ID" value="NZ_WAGX01000003.1"/>
</dbReference>
<keyword evidence="1" id="KW-0472">Membrane</keyword>
<keyword evidence="3" id="KW-1185">Reference proteome</keyword>
<sequence>MNKKLKQVLSLIGIVILIGLYIMTFVFALLDFDGAANWFKISLYSTIVVPALLYAYLLIYKYLKK</sequence>
<name>A0A7V7QNN0_9FIRM</name>
<evidence type="ECO:0000256" key="1">
    <source>
        <dbReference type="SAM" id="Phobius"/>
    </source>
</evidence>
<gene>
    <name evidence="2" type="ORF">F7O84_02220</name>
</gene>
<reference evidence="2 3" key="2">
    <citation type="submission" date="2020-02" db="EMBL/GenBank/DDBJ databases">
        <title>Candidatus Galacturonibacter soehngenii shows hetero-acetogenic catabolism of galacturonic acid but lacks a canonical carbon monoxide dehydrogenase/acetyl-CoA synthase complex.</title>
        <authorList>
            <person name="Diender M."/>
            <person name="Stouten G.R."/>
            <person name="Petersen J.F."/>
            <person name="Nielsen P.H."/>
            <person name="Dueholm M.S."/>
            <person name="Pronk J.T."/>
            <person name="Van Loosdrecht M.C.M."/>
        </authorList>
    </citation>
    <scope>NUCLEOTIDE SEQUENCE [LARGE SCALE GENOMIC DNA]</scope>
    <source>
        <strain evidence="2">GalUA</strain>
    </source>
</reference>
<feature type="transmembrane region" description="Helical" evidence="1">
    <location>
        <begin position="41"/>
        <end position="63"/>
    </location>
</feature>
<evidence type="ECO:0000313" key="2">
    <source>
        <dbReference type="EMBL" id="KAB1440664.1"/>
    </source>
</evidence>
<dbReference type="EMBL" id="WAGX01000003">
    <property type="protein sequence ID" value="KAB1440664.1"/>
    <property type="molecule type" value="Genomic_DNA"/>
</dbReference>